<dbReference type="PANTHER" id="PTHR43353">
    <property type="entry name" value="SUCCINATE-SEMIALDEHYDE DEHYDROGENASE, MITOCHONDRIAL"/>
    <property type="match status" value="1"/>
</dbReference>
<keyword evidence="4" id="KW-1185">Reference proteome</keyword>
<dbReference type="InterPro" id="IPR016163">
    <property type="entry name" value="Ald_DH_C"/>
</dbReference>
<evidence type="ECO:0000256" key="1">
    <source>
        <dbReference type="ARBA" id="ARBA00023002"/>
    </source>
</evidence>
<organism evidence="3 4">
    <name type="scientific">Lutimonas vermicola</name>
    <dbReference type="NCBI Taxonomy" id="414288"/>
    <lineage>
        <taxon>Bacteria</taxon>
        <taxon>Pseudomonadati</taxon>
        <taxon>Bacteroidota</taxon>
        <taxon>Flavobacteriia</taxon>
        <taxon>Flavobacteriales</taxon>
        <taxon>Flavobacteriaceae</taxon>
        <taxon>Lutimonas</taxon>
    </lineage>
</organism>
<gene>
    <name evidence="3" type="ORF">AABB81_10255</name>
</gene>
<dbReference type="Pfam" id="PF00171">
    <property type="entry name" value="Aldedh"/>
    <property type="match status" value="1"/>
</dbReference>
<dbReference type="Gene3D" id="3.40.309.10">
    <property type="entry name" value="Aldehyde Dehydrogenase, Chain A, domain 2"/>
    <property type="match status" value="1"/>
</dbReference>
<keyword evidence="1" id="KW-0560">Oxidoreductase</keyword>
<dbReference type="SUPFAM" id="SSF53720">
    <property type="entry name" value="ALDH-like"/>
    <property type="match status" value="1"/>
</dbReference>
<dbReference type="RefSeq" id="WP_342160366.1">
    <property type="nucleotide sequence ID" value="NZ_JBCDNA010000002.1"/>
</dbReference>
<dbReference type="Proteomes" id="UP001474120">
    <property type="component" value="Unassembled WGS sequence"/>
</dbReference>
<dbReference type="InterPro" id="IPR016161">
    <property type="entry name" value="Ald_DH/histidinol_DH"/>
</dbReference>
<accession>A0ABU9L1F3</accession>
<sequence>MITGKNYIGSRTSSLGSKIFKTFNPISNKENEQTFYEASTQEIKEAVDLAWEAFLYYQDFSGERKSEFLNAIADEIESLGDDLIDMYCAESGLPAGRAMGERGRTVFQLRSFAELIKKGDWVEAHIDTALPDRAPIPKPDIRKMMTALGPVVVFGASNFPLAYSTAGGDTAAALAAGCPVIVKSHPMHAGTGELVASAIIKAARKTGMPQGVFSNLNSSGIEVGVQLVQHPQVKAVGFTGSIRGGRALYDLAAKREEPIPVFAEMGSVNPVVFLPEALMKRGDSLAKTYAGSVTLGTGQFCTNPGLLFGIKGDALDQFISRLSEEIVLIEPGCMLHPNIIGNYEANKKKALSQPGLKLVTEYEQAIGHNVARQAVTTVEGTTFLQNPALHQEVFGPFTMVVQCKDKEQLEAIILKLEGQLTGTLIAEGNEVNTFSGVVDALRNRVGRIIFNGVPTGVEVCPSMVHGGPYPASTDSRFTAVGIDSIKRWVRPFSYQDWPNNLLPDALKNENPLGIIRLVNNQLSTEAL</sequence>
<dbReference type="InterPro" id="IPR015590">
    <property type="entry name" value="Aldehyde_DH_dom"/>
</dbReference>
<comment type="caution">
    <text evidence="3">The sequence shown here is derived from an EMBL/GenBank/DDBJ whole genome shotgun (WGS) entry which is preliminary data.</text>
</comment>
<evidence type="ECO:0000313" key="3">
    <source>
        <dbReference type="EMBL" id="MEL4456278.1"/>
    </source>
</evidence>
<dbReference type="InterPro" id="IPR050740">
    <property type="entry name" value="Aldehyde_DH_Superfamily"/>
</dbReference>
<reference evidence="3 4" key="1">
    <citation type="submission" date="2024-04" db="EMBL/GenBank/DDBJ databases">
        <title>whole genome sequencing of Lutimonas vermicola strain IMCC1616.</title>
        <authorList>
            <person name="Bae S.S."/>
        </authorList>
    </citation>
    <scope>NUCLEOTIDE SEQUENCE [LARGE SCALE GENOMIC DNA]</scope>
    <source>
        <strain evidence="3 4">IMCC1616</strain>
    </source>
</reference>
<dbReference type="InterPro" id="IPR016162">
    <property type="entry name" value="Ald_DH_N"/>
</dbReference>
<proteinExistence type="predicted"/>
<name>A0ABU9L1F3_9FLAO</name>
<dbReference type="CDD" id="cd07129">
    <property type="entry name" value="ALDH_KGSADH"/>
    <property type="match status" value="1"/>
</dbReference>
<dbReference type="EMBL" id="JBCDNA010000002">
    <property type="protein sequence ID" value="MEL4456278.1"/>
    <property type="molecule type" value="Genomic_DNA"/>
</dbReference>
<dbReference type="InterPro" id="IPR044151">
    <property type="entry name" value="ALDH_KGSADH"/>
</dbReference>
<feature type="domain" description="Aldehyde dehydrogenase" evidence="2">
    <location>
        <begin position="18"/>
        <end position="459"/>
    </location>
</feature>
<evidence type="ECO:0000313" key="4">
    <source>
        <dbReference type="Proteomes" id="UP001474120"/>
    </source>
</evidence>
<protein>
    <submittedName>
        <fullName evidence="3">Aldehyde dehydrogenase (NADP(+))</fullName>
    </submittedName>
</protein>
<dbReference type="PANTHER" id="PTHR43353:SF3">
    <property type="entry name" value="ALDEHYDE DEHYDROGENASE-RELATED"/>
    <property type="match status" value="1"/>
</dbReference>
<dbReference type="Gene3D" id="3.40.605.10">
    <property type="entry name" value="Aldehyde Dehydrogenase, Chain A, domain 1"/>
    <property type="match status" value="1"/>
</dbReference>
<evidence type="ECO:0000259" key="2">
    <source>
        <dbReference type="Pfam" id="PF00171"/>
    </source>
</evidence>